<feature type="transmembrane region" description="Helical" evidence="4">
    <location>
        <begin position="362"/>
        <end position="389"/>
    </location>
</feature>
<dbReference type="Proteomes" id="UP000016361">
    <property type="component" value="Unassembled WGS sequence"/>
</dbReference>
<name>S4PQE7_9LACO</name>
<dbReference type="AlphaFoldDB" id="S4PQE7"/>
<evidence type="ECO:0000313" key="7">
    <source>
        <dbReference type="Proteomes" id="UP000016361"/>
    </source>
</evidence>
<proteinExistence type="inferred from homology"/>
<comment type="caution">
    <text evidence="6">The sequence shown here is derived from an EMBL/GenBank/DDBJ whole genome shotgun (WGS) entry which is preliminary data.</text>
</comment>
<keyword evidence="2" id="KW-0328">Glycosyltransferase</keyword>
<dbReference type="PANTHER" id="PTHR43630:SF1">
    <property type="entry name" value="POLY-BETA-1,6-N-ACETYL-D-GLUCOSAMINE SYNTHASE"/>
    <property type="match status" value="1"/>
</dbReference>
<dbReference type="PATRIC" id="fig|1423780.4.peg.1969"/>
<dbReference type="GeneID" id="301046972"/>
<evidence type="ECO:0000256" key="1">
    <source>
        <dbReference type="ARBA" id="ARBA00006739"/>
    </source>
</evidence>
<dbReference type="OrthoDB" id="9766299at2"/>
<feature type="transmembrane region" description="Helical" evidence="4">
    <location>
        <begin position="6"/>
        <end position="28"/>
    </location>
</feature>
<dbReference type="InterPro" id="IPR029044">
    <property type="entry name" value="Nucleotide-diphossugar_trans"/>
</dbReference>
<accession>S4PQE7</accession>
<keyword evidence="3" id="KW-0808">Transferase</keyword>
<dbReference type="EMBL" id="BASH01000005">
    <property type="protein sequence ID" value="GAD17150.1"/>
    <property type="molecule type" value="Genomic_DNA"/>
</dbReference>
<dbReference type="SUPFAM" id="SSF53448">
    <property type="entry name" value="Nucleotide-diphospho-sugar transferases"/>
    <property type="match status" value="1"/>
</dbReference>
<organism evidence="6 7">
    <name type="scientific">Lentilactobacillus otakiensis DSM 19908 = JCM 15040</name>
    <dbReference type="NCBI Taxonomy" id="1423780"/>
    <lineage>
        <taxon>Bacteria</taxon>
        <taxon>Bacillati</taxon>
        <taxon>Bacillota</taxon>
        <taxon>Bacilli</taxon>
        <taxon>Lactobacillales</taxon>
        <taxon>Lactobacillaceae</taxon>
        <taxon>Lentilactobacillus</taxon>
    </lineage>
</organism>
<dbReference type="CDD" id="cd06423">
    <property type="entry name" value="CESA_like"/>
    <property type="match status" value="1"/>
</dbReference>
<feature type="domain" description="Glycosyltransferase 2-like" evidence="5">
    <location>
        <begin position="48"/>
        <end position="217"/>
    </location>
</feature>
<dbReference type="Gene3D" id="3.90.550.10">
    <property type="entry name" value="Spore Coat Polysaccharide Biosynthesis Protein SpsA, Chain A"/>
    <property type="match status" value="1"/>
</dbReference>
<dbReference type="RefSeq" id="WP_020281590.1">
    <property type="nucleotide sequence ID" value="NZ_AZED01000003.1"/>
</dbReference>
<evidence type="ECO:0000256" key="2">
    <source>
        <dbReference type="ARBA" id="ARBA00022676"/>
    </source>
</evidence>
<keyword evidence="4" id="KW-1133">Transmembrane helix</keyword>
<evidence type="ECO:0000256" key="4">
    <source>
        <dbReference type="SAM" id="Phobius"/>
    </source>
</evidence>
<sequence>MDTISSFVILYPVIVSTVWIVGSIFFAIQQHRVPLNNAHAGKPDALVSVLIPAHNEEETLDKVVESVARLTYAKLELILINDGSTDQTVRVMRQLAEKYGAKVPIRIVDIKKNQGKANALNEGAKEARGEFLLCLDADCYVDKNALEPMMARFYDNPKVGAVGGKPIVRNRTSLLGRLQLLEYVGVIDIIKRGQAFVTGHITTVSGVVVAYRKSALADAGWWNTDAITEDIDITWRLYHHGWQVAYCPLSVAWILVPERIVDLVHQRRRWARGGFEVLYRNRGMLVTGRLSEQWLLMDMILSDLWALSCAFVTLFYLITVAFTGDLIMDGVILFLLLLISLIQFLIGYADSKKSDFITWHDLLLLPLYVIFYWFINLVSCLTALGSFFLDPRHVGSWSSPDRGL</sequence>
<evidence type="ECO:0000256" key="3">
    <source>
        <dbReference type="ARBA" id="ARBA00022679"/>
    </source>
</evidence>
<feature type="transmembrane region" description="Helical" evidence="4">
    <location>
        <begin position="304"/>
        <end position="324"/>
    </location>
</feature>
<evidence type="ECO:0000313" key="6">
    <source>
        <dbReference type="EMBL" id="GAD17150.1"/>
    </source>
</evidence>
<keyword evidence="7" id="KW-1185">Reference proteome</keyword>
<dbReference type="PANTHER" id="PTHR43630">
    <property type="entry name" value="POLY-BETA-1,6-N-ACETYL-D-GLUCOSAMINE SYNTHASE"/>
    <property type="match status" value="1"/>
</dbReference>
<comment type="similarity">
    <text evidence="1">Belongs to the glycosyltransferase 2 family.</text>
</comment>
<dbReference type="eggNOG" id="COG1215">
    <property type="taxonomic scope" value="Bacteria"/>
</dbReference>
<gene>
    <name evidence="6" type="ORF">LOT_1688</name>
</gene>
<keyword evidence="4" id="KW-0472">Membrane</keyword>
<feature type="transmembrane region" description="Helical" evidence="4">
    <location>
        <begin position="330"/>
        <end position="350"/>
    </location>
</feature>
<dbReference type="STRING" id="1423780.FD05_GL001940"/>
<dbReference type="GO" id="GO:0016757">
    <property type="term" value="F:glycosyltransferase activity"/>
    <property type="evidence" value="ECO:0007669"/>
    <property type="project" value="UniProtKB-KW"/>
</dbReference>
<dbReference type="Pfam" id="PF00535">
    <property type="entry name" value="Glycos_transf_2"/>
    <property type="match status" value="1"/>
</dbReference>
<dbReference type="InterPro" id="IPR001173">
    <property type="entry name" value="Glyco_trans_2-like"/>
</dbReference>
<reference evidence="7" key="1">
    <citation type="journal article" date="2013" name="Genome Announc.">
        <title>Draft Genome Sequence of D-Branched-Chain Amino Acid Producer Lactobacillus otakiensis JCM 15040T, Isolated from a Traditional Japanese Pickle.</title>
        <authorList>
            <person name="Doi K."/>
            <person name="Mori K."/>
            <person name="Mutaguchi Y."/>
            <person name="Tashiro K."/>
            <person name="Fujino Y."/>
            <person name="Ohmori T."/>
            <person name="Kuhara S."/>
            <person name="Ohshima T."/>
        </authorList>
    </citation>
    <scope>NUCLEOTIDE SEQUENCE [LARGE SCALE GENOMIC DNA]</scope>
    <source>
        <strain evidence="7">JCM 15040</strain>
    </source>
</reference>
<keyword evidence="4" id="KW-0812">Transmembrane</keyword>
<evidence type="ECO:0000259" key="5">
    <source>
        <dbReference type="Pfam" id="PF00535"/>
    </source>
</evidence>
<protein>
    <submittedName>
        <fullName evidence="6">Poly-beta-1,6 N-acetyl-D-glucosamine synthase</fullName>
    </submittedName>
</protein>